<gene>
    <name evidence="1" type="ORF">EK403_14945</name>
</gene>
<keyword evidence="2" id="KW-1185">Reference proteome</keyword>
<reference evidence="1 2" key="1">
    <citation type="submission" date="2018-12" db="EMBL/GenBank/DDBJ databases">
        <title>bacterium Hansschlegelia zhihuaiae S113.</title>
        <authorList>
            <person name="He J."/>
        </authorList>
    </citation>
    <scope>NUCLEOTIDE SEQUENCE [LARGE SCALE GENOMIC DNA]</scope>
    <source>
        <strain evidence="1 2">S 113</strain>
    </source>
</reference>
<evidence type="ECO:0000313" key="1">
    <source>
        <dbReference type="EMBL" id="RXF72104.1"/>
    </source>
</evidence>
<dbReference type="EMBL" id="RYFI01000014">
    <property type="protein sequence ID" value="RXF72104.1"/>
    <property type="molecule type" value="Genomic_DNA"/>
</dbReference>
<dbReference type="AlphaFoldDB" id="A0A4Q0MFN1"/>
<evidence type="ECO:0000313" key="2">
    <source>
        <dbReference type="Proteomes" id="UP000289708"/>
    </source>
</evidence>
<proteinExistence type="predicted"/>
<dbReference type="OrthoDB" id="9981727at2"/>
<dbReference type="Proteomes" id="UP000289708">
    <property type="component" value="Unassembled WGS sequence"/>
</dbReference>
<name>A0A4Q0MFN1_9HYPH</name>
<protein>
    <submittedName>
        <fullName evidence="1">Uncharacterized protein</fullName>
    </submittedName>
</protein>
<comment type="caution">
    <text evidence="1">The sequence shown here is derived from an EMBL/GenBank/DDBJ whole genome shotgun (WGS) entry which is preliminary data.</text>
</comment>
<accession>A0A4Q0MFN1</accession>
<dbReference type="RefSeq" id="WP_128778271.1">
    <property type="nucleotide sequence ID" value="NZ_RYFI01000014.1"/>
</dbReference>
<organism evidence="1 2">
    <name type="scientific">Hansschlegelia zhihuaiae</name>
    <dbReference type="NCBI Taxonomy" id="405005"/>
    <lineage>
        <taxon>Bacteria</taxon>
        <taxon>Pseudomonadati</taxon>
        <taxon>Pseudomonadota</taxon>
        <taxon>Alphaproteobacteria</taxon>
        <taxon>Hyphomicrobiales</taxon>
        <taxon>Methylopilaceae</taxon>
        <taxon>Hansschlegelia</taxon>
    </lineage>
</organism>
<sequence length="64" mass="7254">MTRRSAPPAQRSPSEPMIERGAVTFRSLHPPRRSWVDNVPPPLTLDDYITISVARVRWAEGQCP</sequence>